<evidence type="ECO:0000313" key="2">
    <source>
        <dbReference type="Proteomes" id="UP000015961"/>
    </source>
</evidence>
<accession>S0NQS0</accession>
<dbReference type="PATRIC" id="fig|1140003.3.peg.1252"/>
<organism evidence="1 2">
    <name type="scientific">Enterococcus sulfureus ATCC 49903</name>
    <dbReference type="NCBI Taxonomy" id="1140003"/>
    <lineage>
        <taxon>Bacteria</taxon>
        <taxon>Bacillati</taxon>
        <taxon>Bacillota</taxon>
        <taxon>Bacilli</taxon>
        <taxon>Lactobacillales</taxon>
        <taxon>Enterococcaceae</taxon>
        <taxon>Enterococcus</taxon>
    </lineage>
</organism>
<dbReference type="OrthoDB" id="2191538at2"/>
<evidence type="ECO:0000313" key="1">
    <source>
        <dbReference type="EMBL" id="EOT83659.1"/>
    </source>
</evidence>
<comment type="caution">
    <text evidence="1">The sequence shown here is derived from an EMBL/GenBank/DDBJ whole genome shotgun (WGS) entry which is preliminary data.</text>
</comment>
<name>S0NQS0_9ENTE</name>
<reference evidence="1 2" key="1">
    <citation type="submission" date="2013-03" db="EMBL/GenBank/DDBJ databases">
        <title>The Genome Sequence of Enterococcus sulfureus ATCC_49903 (PacBio/Illumina hybrid assembly).</title>
        <authorList>
            <consortium name="The Broad Institute Genomics Platform"/>
            <consortium name="The Broad Institute Genome Sequencing Center for Infectious Disease"/>
            <person name="Earl A."/>
            <person name="Russ C."/>
            <person name="Gilmore M."/>
            <person name="Surin D."/>
            <person name="Walker B."/>
            <person name="Young S."/>
            <person name="Zeng Q."/>
            <person name="Gargeya S."/>
            <person name="Fitzgerald M."/>
            <person name="Haas B."/>
            <person name="Abouelleil A."/>
            <person name="Allen A.W."/>
            <person name="Alvarado L."/>
            <person name="Arachchi H.M."/>
            <person name="Berlin A.M."/>
            <person name="Chapman S.B."/>
            <person name="Gainer-Dewar J."/>
            <person name="Goldberg J."/>
            <person name="Griggs A."/>
            <person name="Gujja S."/>
            <person name="Hansen M."/>
            <person name="Howarth C."/>
            <person name="Imamovic A."/>
            <person name="Ireland A."/>
            <person name="Larimer J."/>
            <person name="McCowan C."/>
            <person name="Murphy C."/>
            <person name="Pearson M."/>
            <person name="Poon T.W."/>
            <person name="Priest M."/>
            <person name="Roberts A."/>
            <person name="Saif S."/>
            <person name="Shea T."/>
            <person name="Sisk P."/>
            <person name="Sykes S."/>
            <person name="Wortman J."/>
            <person name="Nusbaum C."/>
            <person name="Birren B."/>
        </authorList>
    </citation>
    <scope>NUCLEOTIDE SEQUENCE [LARGE SCALE GENOMIC DNA]</scope>
    <source>
        <strain evidence="1 2">ATCC 49903</strain>
    </source>
</reference>
<protein>
    <recommendedName>
        <fullName evidence="3">3-dehydroquinate synthase domain-containing protein</fullName>
    </recommendedName>
</protein>
<gene>
    <name evidence="1" type="ORF">I573_01384</name>
</gene>
<proteinExistence type="predicted"/>
<dbReference type="AlphaFoldDB" id="S0NQS0"/>
<dbReference type="STRING" id="1140003.OMY_01296"/>
<dbReference type="eggNOG" id="COG0337">
    <property type="taxonomic scope" value="Bacteria"/>
</dbReference>
<dbReference type="Proteomes" id="UP000015961">
    <property type="component" value="Unassembled WGS sequence"/>
</dbReference>
<dbReference type="RefSeq" id="WP_016185747.1">
    <property type="nucleotide sequence ID" value="NZ_ASWO01000005.1"/>
</dbReference>
<evidence type="ECO:0008006" key="3">
    <source>
        <dbReference type="Google" id="ProtNLM"/>
    </source>
</evidence>
<keyword evidence="2" id="KW-1185">Reference proteome</keyword>
<sequence length="351" mass="41185">MEVEYSVQTWQAKVYYGQTLQELTKKIPVDHQLIVFTTPKLYEKFADRITKWYNTQTVSFYIMPQALYQNNLEELSQIIYFLRQFDTKLPMVWIAFGSESVVSLISFLSVHGEYEVQLYSVHHTIQSFVTALFPTKEIVAKAQVSLHTETIPKRIGYVQLNQQYSTAERMIDLAILIKYGYLTNRELLEHIFQTYQTPEQLATIPMTPFIDHVVLATSHHAKHVQQYERLFERAFYTIDGGHLLSANMKRFLGLFFHLVWDLLNLDEQEMCHRLFQWFQQLGYPVYLPKGLVLADYFIQVEDDLKQQNQLIRMTAIGQVASVSIDVTNSKLADILDYYQQEVKGAHEDERK</sequence>
<dbReference type="EMBL" id="ASWO01000005">
    <property type="protein sequence ID" value="EOT83659.1"/>
    <property type="molecule type" value="Genomic_DNA"/>
</dbReference>